<sequence length="1629" mass="179904">MRGNAENRAEKYIKNHENYKKWLAFALCVSILTGTITLYILNKPATAMTEDGAKQVGLVLETADSEFEQGLINEMNNNENNGGDQSGDVQNDDDQDGDDQNDDQGDPSDGDDDQNDDDDNDDANGDDDDAADEATSEDSEEAEEGASDASSSKSSDAADEASTAKSPDEVKDVTITVLYLNAEGEEFEESKELAIENAFVLKDEAKNFEGYIFHKGEIDGKEVTKIEKKNGEAKVKSKKTKADEEDDAVASYLYEDKDENVEYSYYEATTVSGDVIEIKEDTDLELYYNEVNTQEEFEYEADGIKVSVKLSNPEVLPAGVELKVAKLDSETEGYNYSAYIDALNKNSDTIAAANGAEEAEVYDKTNVVLFDIGFFFEEKEYQLADGTAEVSITFPEKPISDGLGATEAEEVTVVHLPVSGDVLENVDATSEATDITADDISVEVLSNSKVTLEEEADTISFATDSFSIYGAITKTGEHTWEGSESYSAAEIVGMFGDATYFGVVANDYDGGNCHSEANIAVGTIKNIQQYTIGNSTVVYEHLNSYNVTVNKMVQGSPKAGTFNFALFYDVNGTDKVEGSDFTITTGADGEGSYTVDVAQYIKGHASLYVYELDGPNGKPVLNEGTCGSYTVTYKGDLIEGDSDIVSYFSDNYIENLNGYMITGDDGILQKVEGATVYYKTSDSTYVGVQYTTKNSQGYNVKTYDGQFPVSVSNMRSQAETASSRLAYAKDSNNVKVINIIGTTENGYLQTDLTKYYFTGQQDNYAVNKGLYLDKDTLLVINVDLTGAESYTYDKFLLNNEGTGDWHDIANQIVVNFVQKDANGDFVPYTGKINCNIASGLLVAPDAEVSLAGSYAGTIIADSVYKGCEIHKITVRRFLNENAQATVTNTVEGTVANFHLYKYLNNEDPGDLQFSFTVRVLKKDGTLETLTKELTNVGKDISYTFDVYPDYFVDKKIYLIINENDIKDDQCIQKDTDYIFVRIDDLGTEKENTLYFKAPYENVNIKDRLENSSYANKFTYVTAIAKGFDYRISTDKGEEPAFYNEGNGYLRIHKMVINAFGSAFVRDGLDKDDSLLQQVKFRITNKSNGNYIVFQGFVGNAGTEGVATEYPTGKTYKVVYNQSAQWTVVGLPAGTYTVDEVADGFTFEYDEKSNTSRPIYDSPYSRVTKYDLTVDAEDPNEKGFGIGGGNYRQVYSCDMSNLSDKGPSNVKVGSPDVNNNSHTQTVQVCNYYSNPIGPIQVTKNFAGAEWTQDMQFEFVLEPLGYTIKTSEGEILSTDGMAQPMPLGSQDNKAKVILSGADATLNENGTYSAVAKFEPIPFRFEGTYYYKITETNTRLAGVKYDSTTYYVEMVVEKDYTTFSKSYTSKKMTHPDYNKYPKKDGVYTQDEEDFYYLGATVRYCADPEYKTTLARCKLYLGINPNTKKPEDNTYLVQYDEGQSVADVAFNNAKTGYLEITKKWIASDGSDDAKNHTTLNVDIWQRPVGTSDWTLYRSEVLSSTNGWRVEIYDLPIVDVNGNKVEYTVKEAEEYLATYTVTYKYSGLSEAVTGNGQSKTKVDGKDVYDTGYVITLGSDGRNFGSVEITNKTVYSNKLPRTGGNGTAPFAVAGIAFMLIAFAGMYISRKKNVNM</sequence>
<keyword evidence="2" id="KW-0964">Secreted</keyword>
<feature type="domain" description="CNA-B" evidence="8">
    <location>
        <begin position="1455"/>
        <end position="1538"/>
    </location>
</feature>
<dbReference type="NCBIfam" id="TIGR01167">
    <property type="entry name" value="LPXTG_anchor"/>
    <property type="match status" value="1"/>
</dbReference>
<dbReference type="Gene3D" id="2.60.40.3050">
    <property type="match status" value="1"/>
</dbReference>
<dbReference type="Pfam" id="PF05738">
    <property type="entry name" value="Cna_B"/>
    <property type="match status" value="1"/>
</dbReference>
<dbReference type="Proteomes" id="UP000184097">
    <property type="component" value="Unassembled WGS sequence"/>
</dbReference>
<feature type="transmembrane region" description="Helical" evidence="6">
    <location>
        <begin position="21"/>
        <end position="41"/>
    </location>
</feature>
<proteinExistence type="predicted"/>
<evidence type="ECO:0000256" key="5">
    <source>
        <dbReference type="SAM" id="MobiDB-lite"/>
    </source>
</evidence>
<dbReference type="Pfam" id="PF00746">
    <property type="entry name" value="Gram_pos_anchor"/>
    <property type="match status" value="1"/>
</dbReference>
<dbReference type="SUPFAM" id="SSF49478">
    <property type="entry name" value="Cna protein B-type domain"/>
    <property type="match status" value="1"/>
</dbReference>
<keyword evidence="3" id="KW-0732">Signal</keyword>
<keyword evidence="6" id="KW-0472">Membrane</keyword>
<evidence type="ECO:0000256" key="1">
    <source>
        <dbReference type="ARBA" id="ARBA00022512"/>
    </source>
</evidence>
<evidence type="ECO:0000259" key="7">
    <source>
        <dbReference type="Pfam" id="PF00746"/>
    </source>
</evidence>
<dbReference type="EMBL" id="FRDH01000004">
    <property type="protein sequence ID" value="SHN52756.1"/>
    <property type="molecule type" value="Genomic_DNA"/>
</dbReference>
<evidence type="ECO:0000256" key="3">
    <source>
        <dbReference type="ARBA" id="ARBA00022729"/>
    </source>
</evidence>
<evidence type="ECO:0000259" key="8">
    <source>
        <dbReference type="Pfam" id="PF05738"/>
    </source>
</evidence>
<organism evidence="9 10">
    <name type="scientific">Butyrivibrio hungatei DSM 14810</name>
    <dbReference type="NCBI Taxonomy" id="1121132"/>
    <lineage>
        <taxon>Bacteria</taxon>
        <taxon>Bacillati</taxon>
        <taxon>Bacillota</taxon>
        <taxon>Clostridia</taxon>
        <taxon>Lachnospirales</taxon>
        <taxon>Lachnospiraceae</taxon>
        <taxon>Butyrivibrio</taxon>
    </lineage>
</organism>
<evidence type="ECO:0000256" key="4">
    <source>
        <dbReference type="ARBA" id="ARBA00023088"/>
    </source>
</evidence>
<feature type="transmembrane region" description="Helical" evidence="6">
    <location>
        <begin position="1602"/>
        <end position="1621"/>
    </location>
</feature>
<evidence type="ECO:0000256" key="6">
    <source>
        <dbReference type="SAM" id="Phobius"/>
    </source>
</evidence>
<evidence type="ECO:0000313" key="10">
    <source>
        <dbReference type="Proteomes" id="UP000184097"/>
    </source>
</evidence>
<dbReference type="RefSeq" id="WP_072701300.1">
    <property type="nucleotide sequence ID" value="NZ_FRDH01000004.1"/>
</dbReference>
<protein>
    <submittedName>
        <fullName evidence="9">LPXTG-motif cell wall anchor domain-containing protein/pilin isopeptide linkage domain-containing protein</fullName>
    </submittedName>
</protein>
<dbReference type="InterPro" id="IPR019931">
    <property type="entry name" value="LPXTG_anchor"/>
</dbReference>
<gene>
    <name evidence="9" type="ORF">SAMN02745247_00821</name>
</gene>
<keyword evidence="4" id="KW-0572">Peptidoglycan-anchor</keyword>
<keyword evidence="6" id="KW-0812">Transmembrane</keyword>
<reference evidence="9 10" key="1">
    <citation type="submission" date="2016-12" db="EMBL/GenBank/DDBJ databases">
        <authorList>
            <person name="Song W.-J."/>
            <person name="Kurnit D.M."/>
        </authorList>
    </citation>
    <scope>NUCLEOTIDE SEQUENCE [LARGE SCALE GENOMIC DNA]</scope>
    <source>
        <strain evidence="9 10">DSM 14810</strain>
    </source>
</reference>
<keyword evidence="6" id="KW-1133">Transmembrane helix</keyword>
<accession>A0A1M7S2U7</accession>
<evidence type="ECO:0000256" key="2">
    <source>
        <dbReference type="ARBA" id="ARBA00022525"/>
    </source>
</evidence>
<feature type="compositionally biased region" description="Low complexity" evidence="5">
    <location>
        <begin position="74"/>
        <end position="89"/>
    </location>
</feature>
<evidence type="ECO:0000313" key="9">
    <source>
        <dbReference type="EMBL" id="SHN52756.1"/>
    </source>
</evidence>
<feature type="domain" description="Gram-positive cocci surface proteins LPxTG" evidence="7">
    <location>
        <begin position="1590"/>
        <end position="1626"/>
    </location>
</feature>
<name>A0A1M7S2U7_9FIRM</name>
<feature type="compositionally biased region" description="Acidic residues" evidence="5">
    <location>
        <begin position="90"/>
        <end position="146"/>
    </location>
</feature>
<keyword evidence="1" id="KW-0134">Cell wall</keyword>
<dbReference type="InterPro" id="IPR008454">
    <property type="entry name" value="Collagen-bd_Cna-like_B-typ_dom"/>
</dbReference>
<dbReference type="InterPro" id="IPR038174">
    <property type="entry name" value="Strep_pil_link_sf"/>
</dbReference>
<feature type="region of interest" description="Disordered" evidence="5">
    <location>
        <begin position="74"/>
        <end position="167"/>
    </location>
</feature>